<keyword evidence="1" id="KW-0472">Membrane</keyword>
<evidence type="ECO:0008006" key="4">
    <source>
        <dbReference type="Google" id="ProtNLM"/>
    </source>
</evidence>
<keyword evidence="1" id="KW-0812">Transmembrane</keyword>
<protein>
    <recommendedName>
        <fullName evidence="4">YxeA family protein</fullName>
    </recommendedName>
</protein>
<reference evidence="2 3" key="1">
    <citation type="journal article" date="2014" name="Genome Announc.">
        <title>Genome Sequence of Lactobacillus fabifermentans Strain T30PCM01, Isolated from Fermenting Grape Marc.</title>
        <authorList>
            <person name="Treu L."/>
            <person name="Vendramin V."/>
            <person name="Bovo B."/>
            <person name="Giacomini A."/>
            <person name="Corich V."/>
            <person name="Campanaro S."/>
        </authorList>
    </citation>
    <scope>NUCLEOTIDE SEQUENCE [LARGE SCALE GENOMIC DNA]</scope>
    <source>
        <strain evidence="2 3">T30PCM01</strain>
    </source>
</reference>
<dbReference type="STRING" id="1400520.LFAB_05580"/>
<evidence type="ECO:0000256" key="1">
    <source>
        <dbReference type="SAM" id="Phobius"/>
    </source>
</evidence>
<name>W6T8E5_9LACO</name>
<proteinExistence type="predicted"/>
<dbReference type="EMBL" id="AWWK01000026">
    <property type="protein sequence ID" value="ETY74706.1"/>
    <property type="molecule type" value="Genomic_DNA"/>
</dbReference>
<organism evidence="2 3">
    <name type="scientific">Lactiplantibacillus fabifermentans T30PCM01</name>
    <dbReference type="NCBI Taxonomy" id="1400520"/>
    <lineage>
        <taxon>Bacteria</taxon>
        <taxon>Bacillati</taxon>
        <taxon>Bacillota</taxon>
        <taxon>Bacilli</taxon>
        <taxon>Lactobacillales</taxon>
        <taxon>Lactobacillaceae</taxon>
        <taxon>Lactiplantibacillus</taxon>
    </lineage>
</organism>
<evidence type="ECO:0000313" key="2">
    <source>
        <dbReference type="EMBL" id="ETY74706.1"/>
    </source>
</evidence>
<dbReference type="InterPro" id="IPR036166">
    <property type="entry name" value="YxeA-like_sf"/>
</dbReference>
<dbReference type="RefSeq" id="WP_033613745.1">
    <property type="nucleotide sequence ID" value="NZ_KK036479.1"/>
</dbReference>
<dbReference type="Pfam" id="PF06486">
    <property type="entry name" value="DUF1093"/>
    <property type="match status" value="1"/>
</dbReference>
<evidence type="ECO:0000313" key="3">
    <source>
        <dbReference type="Proteomes" id="UP000019247"/>
    </source>
</evidence>
<accession>W6T8E5</accession>
<keyword evidence="1" id="KW-1133">Transmembrane helix</keyword>
<dbReference type="HOGENOM" id="CLU_161298_0_0_9"/>
<dbReference type="InterPro" id="IPR006542">
    <property type="entry name" value="DUF1093"/>
</dbReference>
<sequence length="123" mass="13636">MLKRKQGWTGIILVMMLVVMLSANIGWLVYRYGGEHYYLTVGRKVGTHPLTLAGGVAANGPIYQGDAVSAQGRHKFIRLKTVAVDPGPFKRGEVVRVTWNRHFGVTNYERVAGLNPVSNLRKS</sequence>
<dbReference type="PATRIC" id="fig|1400520.3.peg.1087"/>
<comment type="caution">
    <text evidence="2">The sequence shown here is derived from an EMBL/GenBank/DDBJ whole genome shotgun (WGS) entry which is preliminary data.</text>
</comment>
<feature type="transmembrane region" description="Helical" evidence="1">
    <location>
        <begin position="7"/>
        <end position="30"/>
    </location>
</feature>
<dbReference type="AlphaFoldDB" id="W6T8E5"/>
<dbReference type="Proteomes" id="UP000019247">
    <property type="component" value="Unassembled WGS sequence"/>
</dbReference>
<dbReference type="eggNOG" id="ENOG502ZM3D">
    <property type="taxonomic scope" value="Bacteria"/>
</dbReference>
<dbReference type="SUPFAM" id="SSF159121">
    <property type="entry name" value="BC4932-like"/>
    <property type="match status" value="1"/>
</dbReference>
<dbReference type="OrthoDB" id="2319933at2"/>
<gene>
    <name evidence="2" type="ORF">LFAB_05580</name>
</gene>